<evidence type="ECO:0000313" key="2">
    <source>
        <dbReference type="Proteomes" id="UP001230685"/>
    </source>
</evidence>
<sequence>MFRTDRLGDVTFLDERYPERRAVLRRRWLAMMAEHRATVEGIAGAPSTG</sequence>
<organism evidence="1 2">
    <name type="scientific">Sphingomonas aurea</name>
    <dbReference type="NCBI Taxonomy" id="3063994"/>
    <lineage>
        <taxon>Bacteria</taxon>
        <taxon>Pseudomonadati</taxon>
        <taxon>Pseudomonadota</taxon>
        <taxon>Alphaproteobacteria</taxon>
        <taxon>Sphingomonadales</taxon>
        <taxon>Sphingomonadaceae</taxon>
        <taxon>Sphingomonas</taxon>
    </lineage>
</organism>
<dbReference type="RefSeq" id="WP_305173721.1">
    <property type="nucleotide sequence ID" value="NZ_JAUUDS010000006.1"/>
</dbReference>
<dbReference type="Proteomes" id="UP001230685">
    <property type="component" value="Unassembled WGS sequence"/>
</dbReference>
<reference evidence="1 2" key="1">
    <citation type="submission" date="2023-07" db="EMBL/GenBank/DDBJ databases">
        <authorList>
            <person name="Kim M.K."/>
        </authorList>
    </citation>
    <scope>NUCLEOTIDE SEQUENCE [LARGE SCALE GENOMIC DNA]</scope>
    <source>
        <strain evidence="1 2">KR1UV-12</strain>
    </source>
</reference>
<keyword evidence="2" id="KW-1185">Reference proteome</keyword>
<dbReference type="EMBL" id="JAUUDS010000006">
    <property type="protein sequence ID" value="MDP1028017.1"/>
    <property type="molecule type" value="Genomic_DNA"/>
</dbReference>
<proteinExistence type="predicted"/>
<protein>
    <submittedName>
        <fullName evidence="1">Uncharacterized protein</fullName>
    </submittedName>
</protein>
<evidence type="ECO:0000313" key="1">
    <source>
        <dbReference type="EMBL" id="MDP1028017.1"/>
    </source>
</evidence>
<accession>A0ABT9EM27</accession>
<gene>
    <name evidence="1" type="ORF">Q5H91_12405</name>
</gene>
<comment type="caution">
    <text evidence="1">The sequence shown here is derived from an EMBL/GenBank/DDBJ whole genome shotgun (WGS) entry which is preliminary data.</text>
</comment>
<name>A0ABT9EM27_9SPHN</name>